<evidence type="ECO:0008006" key="4">
    <source>
        <dbReference type="Google" id="ProtNLM"/>
    </source>
</evidence>
<dbReference type="PANTHER" id="PTHR31758:SF2">
    <property type="entry name" value="BTB_POZ DOMAIN-CONTAINING PROTEIN YLR108C"/>
    <property type="match status" value="1"/>
</dbReference>
<dbReference type="AlphaFoldDB" id="A0AAV0BLY8"/>
<gene>
    <name evidence="2" type="ORF">PPACK8108_LOCUS22114</name>
</gene>
<dbReference type="Gene3D" id="3.30.710.10">
    <property type="entry name" value="Potassium Channel Kv1.1, Chain A"/>
    <property type="match status" value="1"/>
</dbReference>
<evidence type="ECO:0000313" key="2">
    <source>
        <dbReference type="EMBL" id="CAH7687340.1"/>
    </source>
</evidence>
<dbReference type="InterPro" id="IPR011333">
    <property type="entry name" value="SKP1/BTB/POZ_sf"/>
</dbReference>
<sequence>MINYESDKSQQQQLTETTSNRDSILPRQSELLNRTLRSQTQQLQQLNFKQQQQPDQRFNYTVIIRNRVFKLTYDQICFDQPNLFTSSFLGSFHESTSRSLNIPDRSIINFEIIYEYLSGYAILPLNQSNHVTPNNSKIDKTNSELRIDLRNFLSDCEYYGLMNLRDELTLPRVEECLSSRYRVKRSIRFDDLVMNSGSGGQWSQDGLLDLEPGSKDSRSSQGVPTHLLVYLTKVNLKIDLTVRGRGDCPQTSFSIELPPYAAILSDRGLRFREDGSNDLVTDLIESLYSTPLDLNESSFEGTFGDLANWMNYFLIRFGGNNQMAHNSTYPQFFFIKNKNKRGEEIVNEKLNEILPSLAENLRMRSSQGQKVLRLSTSFWATSMSIIIVPGPVRTTSKGTDDDNDGVGGYLVAKLLNCSLTTGLFRRKKTKALVVI</sequence>
<evidence type="ECO:0000313" key="3">
    <source>
        <dbReference type="Proteomes" id="UP001153365"/>
    </source>
</evidence>
<name>A0AAV0BLY8_PHAPC</name>
<organism evidence="2 3">
    <name type="scientific">Phakopsora pachyrhizi</name>
    <name type="common">Asian soybean rust disease fungus</name>
    <dbReference type="NCBI Taxonomy" id="170000"/>
    <lineage>
        <taxon>Eukaryota</taxon>
        <taxon>Fungi</taxon>
        <taxon>Dikarya</taxon>
        <taxon>Basidiomycota</taxon>
        <taxon>Pucciniomycotina</taxon>
        <taxon>Pucciniomycetes</taxon>
        <taxon>Pucciniales</taxon>
        <taxon>Phakopsoraceae</taxon>
        <taxon>Phakopsora</taxon>
    </lineage>
</organism>
<dbReference type="Proteomes" id="UP001153365">
    <property type="component" value="Unassembled WGS sequence"/>
</dbReference>
<proteinExistence type="predicted"/>
<feature type="compositionally biased region" description="Polar residues" evidence="1">
    <location>
        <begin position="9"/>
        <end position="21"/>
    </location>
</feature>
<comment type="caution">
    <text evidence="2">The sequence shown here is derived from an EMBL/GenBank/DDBJ whole genome shotgun (WGS) entry which is preliminary data.</text>
</comment>
<protein>
    <recommendedName>
        <fullName evidence="4">BTB domain-containing protein</fullName>
    </recommendedName>
</protein>
<keyword evidence="3" id="KW-1185">Reference proteome</keyword>
<accession>A0AAV0BLY8</accession>
<dbReference type="EMBL" id="CALTRL010005860">
    <property type="protein sequence ID" value="CAH7687340.1"/>
    <property type="molecule type" value="Genomic_DNA"/>
</dbReference>
<feature type="region of interest" description="Disordered" evidence="1">
    <location>
        <begin position="1"/>
        <end position="21"/>
    </location>
</feature>
<reference evidence="2" key="1">
    <citation type="submission" date="2022-06" db="EMBL/GenBank/DDBJ databases">
        <authorList>
            <consortium name="SYNGENTA / RWTH Aachen University"/>
        </authorList>
    </citation>
    <scope>NUCLEOTIDE SEQUENCE</scope>
</reference>
<dbReference type="PANTHER" id="PTHR31758">
    <property type="entry name" value="BTB/POZ DOMAIN-CONTAINING PROTEIN YLR108C"/>
    <property type="match status" value="1"/>
</dbReference>
<evidence type="ECO:0000256" key="1">
    <source>
        <dbReference type="SAM" id="MobiDB-lite"/>
    </source>
</evidence>